<protein>
    <submittedName>
        <fullName evidence="2">Uncharacterized protein</fullName>
    </submittedName>
</protein>
<comment type="caution">
    <text evidence="2">The sequence shown here is derived from an EMBL/GenBank/DDBJ whole genome shotgun (WGS) entry which is preliminary data.</text>
</comment>
<evidence type="ECO:0000256" key="1">
    <source>
        <dbReference type="SAM" id="MobiDB-lite"/>
    </source>
</evidence>
<sequence>MCNTFFPRLAAQMCTQQAHHLAITYAEMLRLEPTVIRLTLCEVNDLHRRSEPQRQLHPVARHDLGAPSVPPRHPQYPTPYSTCMDLPRLLHSSVPVTRASPENPVEDASDDIDGANGPSLDPLLSDDGVASSPRGGWHSSMESTCSWPSNSLSMMPRPFVPFYSIGQASSSFVQFISQPQPAVLRGVGPRESSRAYASRPSPATMRMGLEGQRDVGGSRRLVVYDDSVTAMIQPQTPGHLPEARHQSRLQESYTARSGRYLFQDTTTTTPVPCRRRARAASPSDTGTTGLVGLYGGMENPEELAPYDAATRRHWAGQRRGGTN</sequence>
<gene>
    <name evidence="2" type="ORF">CKAH01_00013</name>
</gene>
<feature type="compositionally biased region" description="Acidic residues" evidence="1">
    <location>
        <begin position="104"/>
        <end position="113"/>
    </location>
</feature>
<accession>A0AAD9YYL0</accession>
<evidence type="ECO:0000313" key="3">
    <source>
        <dbReference type="Proteomes" id="UP001281614"/>
    </source>
</evidence>
<feature type="region of interest" description="Disordered" evidence="1">
    <location>
        <begin position="97"/>
        <end position="138"/>
    </location>
</feature>
<dbReference type="AlphaFoldDB" id="A0AAD9YYL0"/>
<name>A0AAD9YYL0_COLKA</name>
<feature type="compositionally biased region" description="Basic and acidic residues" evidence="1">
    <location>
        <begin position="52"/>
        <end position="64"/>
    </location>
</feature>
<organism evidence="2 3">
    <name type="scientific">Colletotrichum kahawae</name>
    <name type="common">Coffee berry disease fungus</name>
    <dbReference type="NCBI Taxonomy" id="34407"/>
    <lineage>
        <taxon>Eukaryota</taxon>
        <taxon>Fungi</taxon>
        <taxon>Dikarya</taxon>
        <taxon>Ascomycota</taxon>
        <taxon>Pezizomycotina</taxon>
        <taxon>Sordariomycetes</taxon>
        <taxon>Hypocreomycetidae</taxon>
        <taxon>Glomerellales</taxon>
        <taxon>Glomerellaceae</taxon>
        <taxon>Colletotrichum</taxon>
        <taxon>Colletotrichum gloeosporioides species complex</taxon>
    </lineage>
</organism>
<feature type="compositionally biased region" description="Low complexity" evidence="1">
    <location>
        <begin position="194"/>
        <end position="203"/>
    </location>
</feature>
<dbReference type="EMBL" id="VYYT01000001">
    <property type="protein sequence ID" value="KAK2780069.1"/>
    <property type="molecule type" value="Genomic_DNA"/>
</dbReference>
<feature type="region of interest" description="Disordered" evidence="1">
    <location>
        <begin position="304"/>
        <end position="323"/>
    </location>
</feature>
<reference evidence="2" key="1">
    <citation type="submission" date="2023-02" db="EMBL/GenBank/DDBJ databases">
        <title>Colletotrichum kahawae CIFC_Que2 genome sequencing and assembly.</title>
        <authorList>
            <person name="Baroncelli R."/>
        </authorList>
    </citation>
    <scope>NUCLEOTIDE SEQUENCE</scope>
    <source>
        <strain evidence="2">CIFC_Que2</strain>
    </source>
</reference>
<proteinExistence type="predicted"/>
<keyword evidence="3" id="KW-1185">Reference proteome</keyword>
<feature type="region of interest" description="Disordered" evidence="1">
    <location>
        <begin position="184"/>
        <end position="214"/>
    </location>
</feature>
<feature type="region of interest" description="Disordered" evidence="1">
    <location>
        <begin position="52"/>
        <end position="76"/>
    </location>
</feature>
<dbReference type="Proteomes" id="UP001281614">
    <property type="component" value="Unassembled WGS sequence"/>
</dbReference>
<evidence type="ECO:0000313" key="2">
    <source>
        <dbReference type="EMBL" id="KAK2780069.1"/>
    </source>
</evidence>